<dbReference type="SMART" id="SM00380">
    <property type="entry name" value="AP2"/>
    <property type="match status" value="1"/>
</dbReference>
<dbReference type="GO" id="GO:0005634">
    <property type="term" value="C:nucleus"/>
    <property type="evidence" value="ECO:0007669"/>
    <property type="project" value="UniProtKB-SubCell"/>
</dbReference>
<dbReference type="PANTHER" id="PTHR31677">
    <property type="entry name" value="AP2 DOMAIN CLASS TRANSCRIPTION FACTOR"/>
    <property type="match status" value="1"/>
</dbReference>
<evidence type="ECO:0000259" key="7">
    <source>
        <dbReference type="PROSITE" id="PS51032"/>
    </source>
</evidence>
<dbReference type="EMBL" id="LR743588">
    <property type="protein sequence ID" value="CAA2614448.1"/>
    <property type="molecule type" value="Genomic_DNA"/>
</dbReference>
<keyword evidence="5" id="KW-0539">Nucleus</keyword>
<proteinExistence type="predicted"/>
<feature type="domain" description="AP2/ERF" evidence="7">
    <location>
        <begin position="15"/>
        <end position="72"/>
    </location>
</feature>
<dbReference type="Proteomes" id="UP001189122">
    <property type="component" value="Unassembled WGS sequence"/>
</dbReference>
<dbReference type="InterPro" id="IPR016177">
    <property type="entry name" value="DNA-bd_dom_sf"/>
</dbReference>
<keyword evidence="9" id="KW-1185">Reference proteome</keyword>
<evidence type="ECO:0000256" key="2">
    <source>
        <dbReference type="ARBA" id="ARBA00023015"/>
    </source>
</evidence>
<gene>
    <name evidence="8" type="ORF">SI7747_01000828</name>
</gene>
<dbReference type="CDD" id="cd00018">
    <property type="entry name" value="AP2"/>
    <property type="match status" value="1"/>
</dbReference>
<dbReference type="PROSITE" id="PS51032">
    <property type="entry name" value="AP2_ERF"/>
    <property type="match status" value="1"/>
</dbReference>
<evidence type="ECO:0000256" key="1">
    <source>
        <dbReference type="ARBA" id="ARBA00004123"/>
    </source>
</evidence>
<dbReference type="Gene3D" id="3.30.730.10">
    <property type="entry name" value="AP2/ERF domain"/>
    <property type="match status" value="1"/>
</dbReference>
<evidence type="ECO:0000256" key="6">
    <source>
        <dbReference type="SAM" id="MobiDB-lite"/>
    </source>
</evidence>
<evidence type="ECO:0000256" key="4">
    <source>
        <dbReference type="ARBA" id="ARBA00023163"/>
    </source>
</evidence>
<evidence type="ECO:0000256" key="3">
    <source>
        <dbReference type="ARBA" id="ARBA00023125"/>
    </source>
</evidence>
<dbReference type="GO" id="GO:0003677">
    <property type="term" value="F:DNA binding"/>
    <property type="evidence" value="ECO:0007669"/>
    <property type="project" value="UniProtKB-KW"/>
</dbReference>
<reference evidence="8 9" key="1">
    <citation type="submission" date="2019-12" db="EMBL/GenBank/DDBJ databases">
        <authorList>
            <person name="Scholz U."/>
            <person name="Mascher M."/>
            <person name="Fiebig A."/>
        </authorList>
    </citation>
    <scope>NUCLEOTIDE SEQUENCE</scope>
</reference>
<evidence type="ECO:0000313" key="9">
    <source>
        <dbReference type="Proteomes" id="UP001189122"/>
    </source>
</evidence>
<dbReference type="PANTHER" id="PTHR31677:SF49">
    <property type="entry name" value="ETHYLENE-RESPONSIVE TRANSCRIPTION FACTOR ERF086"/>
    <property type="match status" value="1"/>
</dbReference>
<keyword evidence="3" id="KW-0238">DNA-binding</keyword>
<dbReference type="GO" id="GO:0003700">
    <property type="term" value="F:DNA-binding transcription factor activity"/>
    <property type="evidence" value="ECO:0007669"/>
    <property type="project" value="InterPro"/>
</dbReference>
<dbReference type="InterPro" id="IPR036955">
    <property type="entry name" value="AP2/ERF_dom_sf"/>
</dbReference>
<dbReference type="InterPro" id="IPR001471">
    <property type="entry name" value="AP2/ERF_dom"/>
</dbReference>
<dbReference type="AlphaFoldDB" id="A0A7I8I9P4"/>
<accession>A0A7I8I9P4</accession>
<feature type="region of interest" description="Disordered" evidence="6">
    <location>
        <begin position="76"/>
        <end position="105"/>
    </location>
</feature>
<dbReference type="Pfam" id="PF00847">
    <property type="entry name" value="AP2"/>
    <property type="match status" value="1"/>
</dbReference>
<dbReference type="SUPFAM" id="SSF54171">
    <property type="entry name" value="DNA-binding domain"/>
    <property type="match status" value="1"/>
</dbReference>
<evidence type="ECO:0000313" key="8">
    <source>
        <dbReference type="EMBL" id="CAA2614448.1"/>
    </source>
</evidence>
<sequence length="174" mass="18711">MARGATIHPAAELGRFLGVRRRPWGRYAAEIRDPSTKERHWLGTFDTAQEAAAAYDRAALAMKGTQARTNFVYSGNPPPVAPPHPRPLLFEPAAPPDDNDGNGDGFFLLSGDRKSGYLSSIIPDACLLGENGRTSPANQRRRRTASSGVLLRLADAGMCPMGPLAGASLDPMWK</sequence>
<evidence type="ECO:0000256" key="5">
    <source>
        <dbReference type="ARBA" id="ARBA00023242"/>
    </source>
</evidence>
<feature type="compositionally biased region" description="Pro residues" evidence="6">
    <location>
        <begin position="76"/>
        <end position="86"/>
    </location>
</feature>
<name>A0A7I8I9P4_SPIIN</name>
<dbReference type="PRINTS" id="PR00367">
    <property type="entry name" value="ETHRSPELEMNT"/>
</dbReference>
<dbReference type="EMBL" id="CACRZD030000001">
    <property type="protein sequence ID" value="CAA6654238.1"/>
    <property type="molecule type" value="Genomic_DNA"/>
</dbReference>
<keyword evidence="4" id="KW-0804">Transcription</keyword>
<comment type="subcellular location">
    <subcellularLocation>
        <location evidence="1">Nucleus</location>
    </subcellularLocation>
</comment>
<protein>
    <recommendedName>
        <fullName evidence="7">AP2/ERF domain-containing protein</fullName>
    </recommendedName>
</protein>
<organism evidence="8">
    <name type="scientific">Spirodela intermedia</name>
    <name type="common">Intermediate duckweed</name>
    <dbReference type="NCBI Taxonomy" id="51605"/>
    <lineage>
        <taxon>Eukaryota</taxon>
        <taxon>Viridiplantae</taxon>
        <taxon>Streptophyta</taxon>
        <taxon>Embryophyta</taxon>
        <taxon>Tracheophyta</taxon>
        <taxon>Spermatophyta</taxon>
        <taxon>Magnoliopsida</taxon>
        <taxon>Liliopsida</taxon>
        <taxon>Araceae</taxon>
        <taxon>Lemnoideae</taxon>
        <taxon>Spirodela</taxon>
    </lineage>
</organism>
<keyword evidence="2" id="KW-0805">Transcription regulation</keyword>
<dbReference type="FunFam" id="3.30.730.10:FF:000001">
    <property type="entry name" value="Ethylene-responsive transcription factor 2"/>
    <property type="match status" value="1"/>
</dbReference>